<protein>
    <submittedName>
        <fullName evidence="2">Uncharacterized protein</fullName>
    </submittedName>
</protein>
<evidence type="ECO:0000313" key="3">
    <source>
        <dbReference type="Proteomes" id="UP000023561"/>
    </source>
</evidence>
<feature type="transmembrane region" description="Helical" evidence="1">
    <location>
        <begin position="373"/>
        <end position="391"/>
    </location>
</feature>
<comment type="caution">
    <text evidence="2">The sequence shown here is derived from an EMBL/GenBank/DDBJ whole genome shotgun (WGS) entry which is preliminary data.</text>
</comment>
<feature type="transmembrane region" description="Helical" evidence="1">
    <location>
        <begin position="302"/>
        <end position="329"/>
    </location>
</feature>
<feature type="transmembrane region" description="Helical" evidence="1">
    <location>
        <begin position="69"/>
        <end position="86"/>
    </location>
</feature>
<keyword evidence="3" id="KW-1185">Reference proteome</keyword>
<dbReference type="OrthoDB" id="2971708at2"/>
<feature type="transmembrane region" description="Helical" evidence="1">
    <location>
        <begin position="259"/>
        <end position="282"/>
    </location>
</feature>
<sequence length="447" mass="51445">MIDWYSLLFLAFCLLLTVIHYIGEHSSESVLHFYPEKIGLSKGTNFLLIRFVTGEVLLFSCYASVQYGAVSGFVIGAAGVFSIYWLKKIMMYVTIKKNPQESMMHIFADLMTSRAFSFMYIWIVLFYVNRLVLATALSSFLFRHVFHLPNYALFLLLLYVYVFAVLAGTRGIQKIGTIQLYLIYIAVCIVPLSYYLASGIMKNYSVLVDKFPSFLQANSTQLVSLFFAVLEVMMGQLIVDEYMWRIGLAMKKERMNMIFHVAAFCWMAVPLAVTALFIPFAVQLGEGRSIAGMLHNLFKAPSAFFVFCLTVAFLASFSSSIAISLQSLLRLMEMQAVSWFNRKVLDQSKYCIGFCIVIIVFWVHHCFSMKQVMLFFVMLASSFYGLLALFYLQRKVRLAMLIPIVVFFFINWQWMMSRGEVMIVVTNGMECFFSLFIYRIIQNIKKL</sequence>
<gene>
    <name evidence="2" type="ORF">GCA01S_055_00415</name>
</gene>
<keyword evidence="1" id="KW-0472">Membrane</keyword>
<reference evidence="2 3" key="1">
    <citation type="submission" date="2014-04" db="EMBL/GenBank/DDBJ databases">
        <title>Whole genome shotgun sequence of Geobacillus caldoxylosilyticus NBRC 107762.</title>
        <authorList>
            <person name="Hosoyama A."/>
            <person name="Hosoyama Y."/>
            <person name="Katano-Makiyama Y."/>
            <person name="Tsuchikane K."/>
            <person name="Ohji S."/>
            <person name="Ichikawa N."/>
            <person name="Yamazoe A."/>
            <person name="Fujita N."/>
        </authorList>
    </citation>
    <scope>NUCLEOTIDE SEQUENCE [LARGE SCALE GENOMIC DNA]</scope>
    <source>
        <strain evidence="2 3">NBRC 107762</strain>
    </source>
</reference>
<evidence type="ECO:0000313" key="2">
    <source>
        <dbReference type="EMBL" id="GAJ41009.1"/>
    </source>
</evidence>
<feature type="transmembrane region" description="Helical" evidence="1">
    <location>
        <begin position="398"/>
        <end position="415"/>
    </location>
</feature>
<name>A0A023DI75_9BACL</name>
<dbReference type="RefSeq" id="WP_042410979.1">
    <property type="nucleotide sequence ID" value="NZ_BAWO01000055.1"/>
</dbReference>
<feature type="transmembrane region" description="Helical" evidence="1">
    <location>
        <begin position="421"/>
        <end position="441"/>
    </location>
</feature>
<proteinExistence type="predicted"/>
<keyword evidence="1" id="KW-0812">Transmembrane</keyword>
<dbReference type="Proteomes" id="UP000023561">
    <property type="component" value="Unassembled WGS sequence"/>
</dbReference>
<feature type="transmembrane region" description="Helical" evidence="1">
    <location>
        <begin position="350"/>
        <end position="367"/>
    </location>
</feature>
<dbReference type="EMBL" id="BAWO01000055">
    <property type="protein sequence ID" value="GAJ41009.1"/>
    <property type="molecule type" value="Genomic_DNA"/>
</dbReference>
<dbReference type="AlphaFoldDB" id="A0A023DI75"/>
<keyword evidence="1" id="KW-1133">Transmembrane helix</keyword>
<feature type="transmembrane region" description="Helical" evidence="1">
    <location>
        <begin position="6"/>
        <end position="23"/>
    </location>
</feature>
<feature type="transmembrane region" description="Helical" evidence="1">
    <location>
        <begin position="180"/>
        <end position="201"/>
    </location>
</feature>
<organism evidence="2 3">
    <name type="scientific">Parageobacillus caldoxylosilyticus NBRC 107762</name>
    <dbReference type="NCBI Taxonomy" id="1220594"/>
    <lineage>
        <taxon>Bacteria</taxon>
        <taxon>Bacillati</taxon>
        <taxon>Bacillota</taxon>
        <taxon>Bacilli</taxon>
        <taxon>Bacillales</taxon>
        <taxon>Anoxybacillaceae</taxon>
        <taxon>Saccharococcus</taxon>
    </lineage>
</organism>
<accession>A0A023DI75</accession>
<evidence type="ECO:0000256" key="1">
    <source>
        <dbReference type="SAM" id="Phobius"/>
    </source>
</evidence>
<feature type="transmembrane region" description="Helical" evidence="1">
    <location>
        <begin position="148"/>
        <end position="168"/>
    </location>
</feature>
<feature type="transmembrane region" description="Helical" evidence="1">
    <location>
        <begin position="221"/>
        <end position="239"/>
    </location>
</feature>